<proteinExistence type="predicted"/>
<comment type="caution">
    <text evidence="9">The sequence shown here is derived from an EMBL/GenBank/DDBJ whole genome shotgun (WGS) entry which is preliminary data.</text>
</comment>
<dbReference type="SUPFAM" id="SSF103473">
    <property type="entry name" value="MFS general substrate transporter"/>
    <property type="match status" value="1"/>
</dbReference>
<feature type="transmembrane region" description="Helical" evidence="6">
    <location>
        <begin position="384"/>
        <end position="405"/>
    </location>
</feature>
<evidence type="ECO:0000256" key="2">
    <source>
        <dbReference type="ARBA" id="ARBA00022692"/>
    </source>
</evidence>
<feature type="transmembrane region" description="Helical" evidence="6">
    <location>
        <begin position="298"/>
        <end position="317"/>
    </location>
</feature>
<dbReference type="EMBL" id="BONN01000003">
    <property type="protein sequence ID" value="GIG32389.1"/>
    <property type="molecule type" value="Genomic_DNA"/>
</dbReference>
<dbReference type="Gene3D" id="1.20.1250.20">
    <property type="entry name" value="MFS general substrate transporter like domains"/>
    <property type="match status" value="2"/>
</dbReference>
<accession>A0A7Y9K009</accession>
<dbReference type="EMBL" id="JACCBK010000001">
    <property type="protein sequence ID" value="NYD86825.1"/>
    <property type="molecule type" value="Genomic_DNA"/>
</dbReference>
<evidence type="ECO:0000313" key="8">
    <source>
        <dbReference type="EMBL" id="GIG32389.1"/>
    </source>
</evidence>
<reference evidence="9 10" key="1">
    <citation type="submission" date="2020-07" db="EMBL/GenBank/DDBJ databases">
        <title>Sequencing the genomes of 1000 actinobacteria strains.</title>
        <authorList>
            <person name="Klenk H.-P."/>
        </authorList>
    </citation>
    <scope>NUCLEOTIDE SEQUENCE [LARGE SCALE GENOMIC DNA]</scope>
    <source>
        <strain evidence="9 10">DSM 24482</strain>
    </source>
</reference>
<dbReference type="InterPro" id="IPR036259">
    <property type="entry name" value="MFS_trans_sf"/>
</dbReference>
<gene>
    <name evidence="9" type="ORF">BKA21_002374</name>
    <name evidence="8" type="ORF">Col01nite_15480</name>
</gene>
<feature type="transmembrane region" description="Helical" evidence="6">
    <location>
        <begin position="140"/>
        <end position="159"/>
    </location>
</feature>
<evidence type="ECO:0000256" key="3">
    <source>
        <dbReference type="ARBA" id="ARBA00022989"/>
    </source>
</evidence>
<evidence type="ECO:0000313" key="10">
    <source>
        <dbReference type="Proteomes" id="UP000577956"/>
    </source>
</evidence>
<feature type="transmembrane region" description="Helical" evidence="6">
    <location>
        <begin position="262"/>
        <end position="286"/>
    </location>
</feature>
<feature type="transmembrane region" description="Helical" evidence="6">
    <location>
        <begin position="323"/>
        <end position="344"/>
    </location>
</feature>
<organism evidence="9 10">
    <name type="scientific">Cellulomonas oligotrophica</name>
    <dbReference type="NCBI Taxonomy" id="931536"/>
    <lineage>
        <taxon>Bacteria</taxon>
        <taxon>Bacillati</taxon>
        <taxon>Actinomycetota</taxon>
        <taxon>Actinomycetes</taxon>
        <taxon>Micrococcales</taxon>
        <taxon>Cellulomonadaceae</taxon>
        <taxon>Cellulomonas</taxon>
    </lineage>
</organism>
<dbReference type="InterPro" id="IPR011701">
    <property type="entry name" value="MFS"/>
</dbReference>
<evidence type="ECO:0000313" key="9">
    <source>
        <dbReference type="EMBL" id="NYD86825.1"/>
    </source>
</evidence>
<evidence type="ECO:0000259" key="7">
    <source>
        <dbReference type="PROSITE" id="PS50850"/>
    </source>
</evidence>
<evidence type="ECO:0000256" key="1">
    <source>
        <dbReference type="ARBA" id="ARBA00004651"/>
    </source>
</evidence>
<name>A0A7Y9K009_9CELL</name>
<feature type="compositionally biased region" description="Low complexity" evidence="5">
    <location>
        <begin position="418"/>
        <end position="427"/>
    </location>
</feature>
<dbReference type="GO" id="GO:0005886">
    <property type="term" value="C:plasma membrane"/>
    <property type="evidence" value="ECO:0007669"/>
    <property type="project" value="UniProtKB-SubCell"/>
</dbReference>
<feature type="transmembrane region" description="Helical" evidence="6">
    <location>
        <begin position="52"/>
        <end position="71"/>
    </location>
</feature>
<feature type="transmembrane region" description="Helical" evidence="6">
    <location>
        <begin position="83"/>
        <end position="102"/>
    </location>
</feature>
<keyword evidence="11" id="KW-1185">Reference proteome</keyword>
<dbReference type="PANTHER" id="PTHR23514:SF13">
    <property type="entry name" value="INNER MEMBRANE PROTEIN YBJJ"/>
    <property type="match status" value="1"/>
</dbReference>
<dbReference type="AlphaFoldDB" id="A0A7Y9K009"/>
<feature type="transmembrane region" description="Helical" evidence="6">
    <location>
        <begin position="233"/>
        <end position="256"/>
    </location>
</feature>
<feature type="transmembrane region" description="Helical" evidence="6">
    <location>
        <begin position="108"/>
        <end position="128"/>
    </location>
</feature>
<dbReference type="Proteomes" id="UP000577956">
    <property type="component" value="Unassembled WGS sequence"/>
</dbReference>
<reference evidence="8 11" key="2">
    <citation type="submission" date="2021-01" db="EMBL/GenBank/DDBJ databases">
        <title>Whole genome shotgun sequence of Cellulomonas oligotrophica NBRC 109435.</title>
        <authorList>
            <person name="Komaki H."/>
            <person name="Tamura T."/>
        </authorList>
    </citation>
    <scope>NUCLEOTIDE SEQUENCE [LARGE SCALE GENOMIC DNA]</scope>
    <source>
        <strain evidence="8 11">NBRC 109435</strain>
    </source>
</reference>
<feature type="transmembrane region" description="Helical" evidence="6">
    <location>
        <begin position="356"/>
        <end position="378"/>
    </location>
</feature>
<dbReference type="GO" id="GO:0022857">
    <property type="term" value="F:transmembrane transporter activity"/>
    <property type="evidence" value="ECO:0007669"/>
    <property type="project" value="InterPro"/>
</dbReference>
<keyword evidence="2 6" id="KW-0812">Transmembrane</keyword>
<evidence type="ECO:0000256" key="5">
    <source>
        <dbReference type="SAM" id="MobiDB-lite"/>
    </source>
</evidence>
<sequence>MTDASTTTTTPGVATVRARVAVGASYAAQGFGYATVVTALPGLKLRTGIDDATISLVLLMGALLAAAGSVLAERIATRRASRLALVAGLLAQAVGLGLVTTATSVPPLVAAFTVFSLGLGMVDAAGNMQGVALQRAVGRSIMSTLFACLTAAAIVAALTQSGLTRLGTERGAITALLVAAAVAAGVALAARTSLLTTAQTPPVAAAAATSDAAEPGAAPTAAPAAAPLPRAGIWLFGAMVAIAFVADSAVSSWSTVYLHDTLVAPGAVAPLGYAAYQAAVLVTRLLGDPLVRRVGRAAVVAACASVGVVGLLLVALVPSPTVAVIGFALTGVGTGSLVPLAFSAAGELAPERLDQVVARINLFNYVGATLGAVVLGLLSETTGLGPAFLVPALLMVPAVVAAPRFGGVPGPLGRRGRAAAAAEDAAPPSTPSVAPHVDPPAGP</sequence>
<dbReference type="InterPro" id="IPR020846">
    <property type="entry name" value="MFS_dom"/>
</dbReference>
<evidence type="ECO:0000256" key="6">
    <source>
        <dbReference type="SAM" id="Phobius"/>
    </source>
</evidence>
<dbReference type="Pfam" id="PF07690">
    <property type="entry name" value="MFS_1"/>
    <property type="match status" value="1"/>
</dbReference>
<evidence type="ECO:0000313" key="11">
    <source>
        <dbReference type="Proteomes" id="UP000618382"/>
    </source>
</evidence>
<comment type="subcellular location">
    <subcellularLocation>
        <location evidence="1">Cell membrane</location>
        <topology evidence="1">Multi-pass membrane protein</topology>
    </subcellularLocation>
</comment>
<feature type="domain" description="Major facilitator superfamily (MFS) profile" evidence="7">
    <location>
        <begin position="233"/>
        <end position="443"/>
    </location>
</feature>
<feature type="region of interest" description="Disordered" evidence="5">
    <location>
        <begin position="414"/>
        <end position="443"/>
    </location>
</feature>
<dbReference type="PANTHER" id="PTHR23514">
    <property type="entry name" value="BYPASS OF STOP CODON PROTEIN 6"/>
    <property type="match status" value="1"/>
</dbReference>
<feature type="transmembrane region" description="Helical" evidence="6">
    <location>
        <begin position="171"/>
        <end position="190"/>
    </location>
</feature>
<dbReference type="RefSeq" id="WP_140459329.1">
    <property type="nucleotide sequence ID" value="NZ_BAABFI010000001.1"/>
</dbReference>
<dbReference type="PROSITE" id="PS50850">
    <property type="entry name" value="MFS"/>
    <property type="match status" value="1"/>
</dbReference>
<keyword evidence="4 6" id="KW-0472">Membrane</keyword>
<evidence type="ECO:0000256" key="4">
    <source>
        <dbReference type="ARBA" id="ARBA00023136"/>
    </source>
</evidence>
<protein>
    <submittedName>
        <fullName evidence="8">MFS transporter</fullName>
    </submittedName>
    <submittedName>
        <fullName evidence="9">Putative MFS family arabinose efflux permease</fullName>
    </submittedName>
</protein>
<dbReference type="InterPro" id="IPR051788">
    <property type="entry name" value="MFS_Transporter"/>
</dbReference>
<keyword evidence="3 6" id="KW-1133">Transmembrane helix</keyword>
<dbReference type="Proteomes" id="UP000618382">
    <property type="component" value="Unassembled WGS sequence"/>
</dbReference>